<dbReference type="STRING" id="1121937.GCA_000423125_03007"/>
<accession>A0A3C1KKX8</accession>
<comment type="catalytic activity">
    <reaction evidence="4">
        <text>dTTP + H2O = dTMP + diphosphate + H(+)</text>
        <dbReference type="Rhea" id="RHEA:28534"/>
        <dbReference type="ChEBI" id="CHEBI:15377"/>
        <dbReference type="ChEBI" id="CHEBI:15378"/>
        <dbReference type="ChEBI" id="CHEBI:33019"/>
        <dbReference type="ChEBI" id="CHEBI:37568"/>
        <dbReference type="ChEBI" id="CHEBI:63528"/>
        <dbReference type="EC" id="3.6.1.9"/>
    </reaction>
</comment>
<dbReference type="HAMAP" id="MF_00528">
    <property type="entry name" value="Maf"/>
    <property type="match status" value="1"/>
</dbReference>
<dbReference type="InterPro" id="IPR003697">
    <property type="entry name" value="Maf-like"/>
</dbReference>
<proteinExistence type="inferred from homology"/>
<reference evidence="5 6" key="1">
    <citation type="journal article" date="2018" name="Nat. Biotechnol.">
        <title>A standardized bacterial taxonomy based on genome phylogeny substantially revises the tree of life.</title>
        <authorList>
            <person name="Parks D.H."/>
            <person name="Chuvochina M."/>
            <person name="Waite D.W."/>
            <person name="Rinke C."/>
            <person name="Skarshewski A."/>
            <person name="Chaumeil P.A."/>
            <person name="Hugenholtz P."/>
        </authorList>
    </citation>
    <scope>NUCLEOTIDE SEQUENCE [LARGE SCALE GENOMIC DNA]</scope>
    <source>
        <strain evidence="5">UBA9158</strain>
    </source>
</reference>
<organism evidence="5 6">
    <name type="scientific">Haliea salexigens</name>
    <dbReference type="NCBI Taxonomy" id="287487"/>
    <lineage>
        <taxon>Bacteria</taxon>
        <taxon>Pseudomonadati</taxon>
        <taxon>Pseudomonadota</taxon>
        <taxon>Gammaproteobacteria</taxon>
        <taxon>Cellvibrionales</taxon>
        <taxon>Halieaceae</taxon>
        <taxon>Haliea</taxon>
    </lineage>
</organism>
<comment type="caution">
    <text evidence="4">Lacks conserved residue(s) required for the propagation of feature annotation.</text>
</comment>
<dbReference type="CDD" id="cd00555">
    <property type="entry name" value="Maf"/>
    <property type="match status" value="1"/>
</dbReference>
<dbReference type="GO" id="GO:0036221">
    <property type="term" value="F:UTP diphosphatase activity"/>
    <property type="evidence" value="ECO:0007669"/>
    <property type="project" value="RHEA"/>
</dbReference>
<comment type="caution">
    <text evidence="5">The sequence shown here is derived from an EMBL/GenBank/DDBJ whole genome shotgun (WGS) entry which is preliminary data.</text>
</comment>
<dbReference type="PANTHER" id="PTHR43213">
    <property type="entry name" value="BIFUNCTIONAL DTTP/UTP PYROPHOSPHATASE/METHYLTRANSFERASE PROTEIN-RELATED"/>
    <property type="match status" value="1"/>
</dbReference>
<protein>
    <recommendedName>
        <fullName evidence="4">dTTP/UTP pyrophosphatase</fullName>
        <shortName evidence="4">dTTPase/UTPase</shortName>
        <ecNumber evidence="4">3.6.1.9</ecNumber>
    </recommendedName>
    <alternativeName>
        <fullName evidence="4">Nucleoside triphosphate pyrophosphatase</fullName>
    </alternativeName>
    <alternativeName>
        <fullName evidence="4">Nucleotide pyrophosphatase</fullName>
        <shortName evidence="4">Nucleotide PPase</shortName>
    </alternativeName>
</protein>
<keyword evidence="2 4" id="KW-0378">Hydrolase</keyword>
<dbReference type="NCBIfam" id="TIGR00172">
    <property type="entry name" value="maf"/>
    <property type="match status" value="1"/>
</dbReference>
<evidence type="ECO:0000256" key="2">
    <source>
        <dbReference type="ARBA" id="ARBA00022801"/>
    </source>
</evidence>
<evidence type="ECO:0000313" key="6">
    <source>
        <dbReference type="Proteomes" id="UP000259273"/>
    </source>
</evidence>
<comment type="cofactor">
    <cofactor evidence="1 4">
        <name>a divalent metal cation</name>
        <dbReference type="ChEBI" id="CHEBI:60240"/>
    </cofactor>
</comment>
<comment type="function">
    <text evidence="4">Nucleoside triphosphate pyrophosphatase that hydrolyzes dTTP and UTP. May have a dual role in cell division arrest and in preventing the incorporation of modified nucleotides into cellular nucleic acids.</text>
</comment>
<evidence type="ECO:0000313" key="5">
    <source>
        <dbReference type="EMBL" id="HAN27113.1"/>
    </source>
</evidence>
<gene>
    <name evidence="5" type="ORF">DCP75_05230</name>
</gene>
<dbReference type="GO" id="GO:0036218">
    <property type="term" value="F:dTTP diphosphatase activity"/>
    <property type="evidence" value="ECO:0007669"/>
    <property type="project" value="RHEA"/>
</dbReference>
<dbReference type="AlphaFoldDB" id="A0A3C1KKX8"/>
<evidence type="ECO:0000256" key="1">
    <source>
        <dbReference type="ARBA" id="ARBA00001968"/>
    </source>
</evidence>
<dbReference type="PANTHER" id="PTHR43213:SF5">
    <property type="entry name" value="BIFUNCTIONAL DTTP_UTP PYROPHOSPHATASE_METHYLTRANSFERASE PROTEIN-RELATED"/>
    <property type="match status" value="1"/>
</dbReference>
<dbReference type="GO" id="GO:0009117">
    <property type="term" value="P:nucleotide metabolic process"/>
    <property type="evidence" value="ECO:0007669"/>
    <property type="project" value="UniProtKB-KW"/>
</dbReference>
<comment type="subcellular location">
    <subcellularLocation>
        <location evidence="4">Cytoplasm</location>
    </subcellularLocation>
</comment>
<dbReference type="InterPro" id="IPR029001">
    <property type="entry name" value="ITPase-like_fam"/>
</dbReference>
<dbReference type="SUPFAM" id="SSF52972">
    <property type="entry name" value="ITPase-like"/>
    <property type="match status" value="1"/>
</dbReference>
<feature type="active site" description="Proton acceptor" evidence="4">
    <location>
        <position position="70"/>
    </location>
</feature>
<dbReference type="Pfam" id="PF02545">
    <property type="entry name" value="Maf"/>
    <property type="match status" value="1"/>
</dbReference>
<feature type="site" description="Important for substrate specificity" evidence="4">
    <location>
        <position position="71"/>
    </location>
</feature>
<keyword evidence="4" id="KW-0963">Cytoplasm</keyword>
<feature type="site" description="Important for substrate specificity" evidence="4">
    <location>
        <position position="153"/>
    </location>
</feature>
<evidence type="ECO:0000256" key="4">
    <source>
        <dbReference type="HAMAP-Rule" id="MF_00528"/>
    </source>
</evidence>
<dbReference type="Gene3D" id="3.90.950.10">
    <property type="match status" value="1"/>
</dbReference>
<dbReference type="GO" id="GO:0005737">
    <property type="term" value="C:cytoplasm"/>
    <property type="evidence" value="ECO:0007669"/>
    <property type="project" value="UniProtKB-SubCell"/>
</dbReference>
<evidence type="ECO:0000256" key="3">
    <source>
        <dbReference type="ARBA" id="ARBA00023080"/>
    </source>
</evidence>
<dbReference type="EMBL" id="DMND01000076">
    <property type="protein sequence ID" value="HAN27113.1"/>
    <property type="molecule type" value="Genomic_DNA"/>
</dbReference>
<keyword evidence="3 4" id="KW-0546">Nucleotide metabolism</keyword>
<dbReference type="EC" id="3.6.1.9" evidence="4"/>
<comment type="catalytic activity">
    <reaction evidence="4">
        <text>UTP + H2O = UMP + diphosphate + H(+)</text>
        <dbReference type="Rhea" id="RHEA:29395"/>
        <dbReference type="ChEBI" id="CHEBI:15377"/>
        <dbReference type="ChEBI" id="CHEBI:15378"/>
        <dbReference type="ChEBI" id="CHEBI:33019"/>
        <dbReference type="ChEBI" id="CHEBI:46398"/>
        <dbReference type="ChEBI" id="CHEBI:57865"/>
        <dbReference type="EC" id="3.6.1.9"/>
    </reaction>
</comment>
<feature type="site" description="Important for substrate specificity" evidence="4">
    <location>
        <position position="12"/>
    </location>
</feature>
<dbReference type="Proteomes" id="UP000259273">
    <property type="component" value="Unassembled WGS sequence"/>
</dbReference>
<dbReference type="PIRSF" id="PIRSF006305">
    <property type="entry name" value="Maf"/>
    <property type="match status" value="1"/>
</dbReference>
<name>A0A3C1KKX8_9GAMM</name>
<sequence length="196" mass="20651">MSLLILASASPRRQELLAQLGVHFAVDPADIDETAQPGEGAHDYVVRMAREKAAAVCSRRGSGELVLAADTTVVIDDDILGKPADHFSGLGMLARLSGRTHQVITAVCLVHAEGYAEFAVETRVTFVNLTRELCESYLATDEPWDKAGSYGIQGLGGALVRGIEGSYSNVVGLPLAETRELLAAHGVAGRLGPVDA</sequence>
<comment type="similarity">
    <text evidence="4">Belongs to the Maf family. YhdE subfamily.</text>
</comment>